<accession>A0ABD5NKD7</accession>
<dbReference type="AlphaFoldDB" id="A0ABD5NKD7"/>
<dbReference type="RefSeq" id="WP_256533749.1">
    <property type="nucleotide sequence ID" value="NZ_CP101824.1"/>
</dbReference>
<organism evidence="2 3">
    <name type="scientific">Halovivax cerinus</name>
    <dbReference type="NCBI Taxonomy" id="1487865"/>
    <lineage>
        <taxon>Archaea</taxon>
        <taxon>Methanobacteriati</taxon>
        <taxon>Methanobacteriota</taxon>
        <taxon>Stenosarchaea group</taxon>
        <taxon>Halobacteria</taxon>
        <taxon>Halobacteriales</taxon>
        <taxon>Natrialbaceae</taxon>
        <taxon>Halovivax</taxon>
    </lineage>
</organism>
<evidence type="ECO:0000259" key="1">
    <source>
        <dbReference type="Pfam" id="PF25934"/>
    </source>
</evidence>
<evidence type="ECO:0000313" key="2">
    <source>
        <dbReference type="EMBL" id="MFC3957519.1"/>
    </source>
</evidence>
<dbReference type="Pfam" id="PF25934">
    <property type="entry name" value="DUF7979"/>
    <property type="match status" value="1"/>
</dbReference>
<gene>
    <name evidence="2" type="ORF">ACFOUR_03910</name>
</gene>
<protein>
    <recommendedName>
        <fullName evidence="1">DUF7979 domain-containing protein</fullName>
    </recommendedName>
</protein>
<comment type="caution">
    <text evidence="2">The sequence shown here is derived from an EMBL/GenBank/DDBJ whole genome shotgun (WGS) entry which is preliminary data.</text>
</comment>
<reference evidence="2 3" key="1">
    <citation type="journal article" date="2019" name="Int. J. Syst. Evol. Microbiol.">
        <title>The Global Catalogue of Microorganisms (GCM) 10K type strain sequencing project: providing services to taxonomists for standard genome sequencing and annotation.</title>
        <authorList>
            <consortium name="The Broad Institute Genomics Platform"/>
            <consortium name="The Broad Institute Genome Sequencing Center for Infectious Disease"/>
            <person name="Wu L."/>
            <person name="Ma J."/>
        </authorList>
    </citation>
    <scope>NUCLEOTIDE SEQUENCE [LARGE SCALE GENOMIC DNA]</scope>
    <source>
        <strain evidence="2 3">IBRC-M 10256</strain>
    </source>
</reference>
<keyword evidence="3" id="KW-1185">Reference proteome</keyword>
<evidence type="ECO:0000313" key="3">
    <source>
        <dbReference type="Proteomes" id="UP001595846"/>
    </source>
</evidence>
<dbReference type="EMBL" id="JBHSAQ010000002">
    <property type="protein sequence ID" value="MFC3957519.1"/>
    <property type="molecule type" value="Genomic_DNA"/>
</dbReference>
<name>A0ABD5NKD7_9EURY</name>
<feature type="domain" description="DUF7979" evidence="1">
    <location>
        <begin position="53"/>
        <end position="121"/>
    </location>
</feature>
<sequence>MNVDTGPGWDSGSVCTASIAVCVLLVLAGCSVPYGIGPSPSDDPSDCTLHHDLVEEADNYADPIETYQYDTMSSEARHVFVETREQGSYTTSNSSRNSQEFRYGDETSVYNVTYENEEYTLVTYTSEGCEFE</sequence>
<dbReference type="GeneID" id="73902885"/>
<dbReference type="InterPro" id="IPR058285">
    <property type="entry name" value="DUF7979"/>
</dbReference>
<proteinExistence type="predicted"/>
<dbReference type="Proteomes" id="UP001595846">
    <property type="component" value="Unassembled WGS sequence"/>
</dbReference>